<evidence type="ECO:0000313" key="4">
    <source>
        <dbReference type="Proteomes" id="UP000663914"/>
    </source>
</evidence>
<dbReference type="NCBIfam" id="TIGR01414">
    <property type="entry name" value="autotrans_barl"/>
    <property type="match status" value="1"/>
</dbReference>
<protein>
    <submittedName>
        <fullName evidence="3">Autotransporter outer membrane beta-barrel domain-containing protein</fullName>
    </submittedName>
</protein>
<dbReference type="InterPro" id="IPR011050">
    <property type="entry name" value="Pectin_lyase_fold/virulence"/>
</dbReference>
<keyword evidence="1" id="KW-0732">Signal</keyword>
<name>A0A8B6UK03_9PSED</name>
<dbReference type="PANTHER" id="PTHR35037">
    <property type="entry name" value="C-TERMINAL REGION OF AIDA-LIKE PROTEIN"/>
    <property type="match status" value="1"/>
</dbReference>
<dbReference type="SMART" id="SM00869">
    <property type="entry name" value="Autotransporter"/>
    <property type="match status" value="1"/>
</dbReference>
<dbReference type="PRINTS" id="PR01484">
    <property type="entry name" value="PRTACTNFAMLY"/>
</dbReference>
<dbReference type="EMBL" id="CP072011">
    <property type="protein sequence ID" value="QTH12230.1"/>
    <property type="molecule type" value="Genomic_DNA"/>
</dbReference>
<dbReference type="PROSITE" id="PS51208">
    <property type="entry name" value="AUTOTRANSPORTER"/>
    <property type="match status" value="1"/>
</dbReference>
<reference evidence="3" key="2">
    <citation type="submission" date="2021-03" db="EMBL/GenBank/DDBJ databases">
        <authorList>
            <person name="Valentovich L.N."/>
            <person name="Akhremchuk A.E."/>
            <person name="Miamin V.E."/>
        </authorList>
    </citation>
    <scope>NUCLEOTIDE SEQUENCE</scope>
    <source>
        <strain evidence="3">3prime</strain>
    </source>
</reference>
<dbReference type="PANTHER" id="PTHR35037:SF7">
    <property type="entry name" value="AUTOTRANSPORTER"/>
    <property type="match status" value="1"/>
</dbReference>
<dbReference type="InterPro" id="IPR003991">
    <property type="entry name" value="Pertactin_virulence_factor"/>
</dbReference>
<accession>A0A8B6UK03</accession>
<dbReference type="InterPro" id="IPR004899">
    <property type="entry name" value="Pertactin_central"/>
</dbReference>
<dbReference type="Gene3D" id="2.160.20.20">
    <property type="match status" value="1"/>
</dbReference>
<dbReference type="Proteomes" id="UP000663914">
    <property type="component" value="Chromosome"/>
</dbReference>
<evidence type="ECO:0000313" key="3">
    <source>
        <dbReference type="EMBL" id="QTH12230.1"/>
    </source>
</evidence>
<gene>
    <name evidence="3" type="ORF">C4C32_16660</name>
</gene>
<dbReference type="InterPro" id="IPR005546">
    <property type="entry name" value="Autotransporte_beta"/>
</dbReference>
<dbReference type="InterPro" id="IPR051551">
    <property type="entry name" value="Autotransporter_adhesion"/>
</dbReference>
<dbReference type="SUPFAM" id="SSF51126">
    <property type="entry name" value="Pectin lyase-like"/>
    <property type="match status" value="1"/>
</dbReference>
<dbReference type="InterPro" id="IPR006315">
    <property type="entry name" value="OM_autotransptr_brl_dom"/>
</dbReference>
<proteinExistence type="predicted"/>
<dbReference type="GO" id="GO:0019867">
    <property type="term" value="C:outer membrane"/>
    <property type="evidence" value="ECO:0007669"/>
    <property type="project" value="InterPro"/>
</dbReference>
<dbReference type="InterPro" id="IPR012332">
    <property type="entry name" value="Autotransporter_pectin_lyase_C"/>
</dbReference>
<dbReference type="Gene3D" id="2.40.128.130">
    <property type="entry name" value="Autotransporter beta-domain"/>
    <property type="match status" value="1"/>
</dbReference>
<sequence>MWSIKDDGARPRPLLWLSGSSLCFSLLLPEFAFGGTLIGGSQTVNNGDAVEQWQLSQDATLNVNGAETLDIRTSESTLNATGATTQAISARNGSTINLVNTTVSGGSARAGLELLNSTATISGSNISSDQFGLLAVREVQVGSPAGSTVTATDSSFTGVRGGAQASAFSTLSFSNSVIEGTGATSFGLSLLSGSAAASNGTRIIGGQNGVTMRLESGVLEASQLTLDQSSVEGKNGSAIVVDYAGVSAPASRIDILNGSTLTGSNGTILEVKGAGNAAMNVGLSDLTGNVQVAADGTAALTFTQASLTGDVRAEAGGTATVALQQGSRMTGVMDNVATASIDEQSSWNMTGNSQVGDLSLNGGTVRFGADDAFYQLNLGTLSGNGLFEIGTDFSTNQTDFLNVTGTATGNHQLMIASSGIDPASGQPIQVVHTGGGDASFSLANAGGEVDLGAYSYGLKQSDTGNDWFLDPTARTVSPSTRAVMALFNTAQTVWYGELMSLRSRVGELRFNSQKSGAWMRVYGNKYNVSDGYGAGYRQAQQGFTLGADAPLPVGDGQWLLGVMAGHSTSDLDLHGGTSGTIKSYYVGTYLTWMDDVSGYYVDSVLKLNRFQNDAKVGMSDGKRSKGDYDNSGLGGSVEVGRNIKLNDGYFIEPFTQWSAVAIQGKDYHLDNGLRAEGDRTYSLLGKVGVTVGRDMQLDNGATVQPYVRAALAHEFAKNNEVKVNNNVFNNDLSGSRAELGAGIAVNLSERWQAHAEVEYMNGKGIEMPMGGTIGVQFKW</sequence>
<dbReference type="RefSeq" id="WP_208554704.1">
    <property type="nucleotide sequence ID" value="NZ_CP130432.1"/>
</dbReference>
<dbReference type="AlphaFoldDB" id="A0A8B6UK03"/>
<evidence type="ECO:0000256" key="1">
    <source>
        <dbReference type="ARBA" id="ARBA00022729"/>
    </source>
</evidence>
<reference evidence="3" key="1">
    <citation type="book" date="2019" name="MICROBIAL BIOTECHNOLOGY" publisher="Unknown Publisher">
        <title>Optimization of recombineering for directed mutagenesis of bacteria Pseudomonas corrugata 3'.</title>
        <authorList>
            <person name="Buinitskaja S.V."/>
            <person name="Pilipenok N."/>
            <person name="Valentovich L.N."/>
        </authorList>
    </citation>
    <scope>NUCLEOTIDE SEQUENCE</scope>
    <source>
        <strain evidence="3">3prime</strain>
    </source>
</reference>
<dbReference type="Pfam" id="PF03797">
    <property type="entry name" value="Autotransporter"/>
    <property type="match status" value="1"/>
</dbReference>
<dbReference type="InterPro" id="IPR036709">
    <property type="entry name" value="Autotransporte_beta_dom_sf"/>
</dbReference>
<dbReference type="CDD" id="cd01343">
    <property type="entry name" value="PL1_Passenger_AT"/>
    <property type="match status" value="1"/>
</dbReference>
<organism evidence="3 4">
    <name type="scientific">Pseudomonas corrugata</name>
    <dbReference type="NCBI Taxonomy" id="47879"/>
    <lineage>
        <taxon>Bacteria</taxon>
        <taxon>Pseudomonadati</taxon>
        <taxon>Pseudomonadota</taxon>
        <taxon>Gammaproteobacteria</taxon>
        <taxon>Pseudomonadales</taxon>
        <taxon>Pseudomonadaceae</taxon>
        <taxon>Pseudomonas</taxon>
    </lineage>
</organism>
<dbReference type="Pfam" id="PF03212">
    <property type="entry name" value="Pertactin"/>
    <property type="match status" value="1"/>
</dbReference>
<dbReference type="SUPFAM" id="SSF103515">
    <property type="entry name" value="Autotransporter"/>
    <property type="match status" value="1"/>
</dbReference>
<feature type="domain" description="Autotransporter" evidence="2">
    <location>
        <begin position="510"/>
        <end position="779"/>
    </location>
</feature>
<evidence type="ECO:0000259" key="2">
    <source>
        <dbReference type="PROSITE" id="PS51208"/>
    </source>
</evidence>